<dbReference type="Proteomes" id="UP000515211">
    <property type="component" value="Chromosome 6"/>
</dbReference>
<dbReference type="RefSeq" id="XP_052118752.1">
    <property type="nucleotide sequence ID" value="XM_052262792.1"/>
</dbReference>
<gene>
    <name evidence="3 4" type="primary">LOC127748387</name>
</gene>
<reference evidence="3 4" key="2">
    <citation type="submission" date="2025-04" db="UniProtKB">
        <authorList>
            <consortium name="RefSeq"/>
        </authorList>
    </citation>
    <scope>IDENTIFICATION</scope>
    <source>
        <tissue evidence="3 4">Whole plant</tissue>
    </source>
</reference>
<dbReference type="RefSeq" id="XP_052118751.1">
    <property type="nucleotide sequence ID" value="XM_052262791.1"/>
</dbReference>
<reference evidence="2" key="1">
    <citation type="journal article" date="2016" name="Nat. Genet.">
        <title>The genome sequences of Arachis duranensis and Arachis ipaensis, the diploid ancestors of cultivated peanut.</title>
        <authorList>
            <person name="Bertioli D.J."/>
            <person name="Cannon S.B."/>
            <person name="Froenicke L."/>
            <person name="Huang G."/>
            <person name="Farmer A.D."/>
            <person name="Cannon E.K."/>
            <person name="Liu X."/>
            <person name="Gao D."/>
            <person name="Clevenger J."/>
            <person name="Dash S."/>
            <person name="Ren L."/>
            <person name="Moretzsohn M.C."/>
            <person name="Shirasawa K."/>
            <person name="Huang W."/>
            <person name="Vidigal B."/>
            <person name="Abernathy B."/>
            <person name="Chu Y."/>
            <person name="Niederhuth C.E."/>
            <person name="Umale P."/>
            <person name="Araujo A.C."/>
            <person name="Kozik A."/>
            <person name="Kim K.D."/>
            <person name="Burow M.D."/>
            <person name="Varshney R.K."/>
            <person name="Wang X."/>
            <person name="Zhang X."/>
            <person name="Barkley N."/>
            <person name="Guimaraes P.M."/>
            <person name="Isobe S."/>
            <person name="Guo B."/>
            <person name="Liao B."/>
            <person name="Stalker H.T."/>
            <person name="Schmitz R.J."/>
            <person name="Scheffler B.E."/>
            <person name="Leal-Bertioli S.C."/>
            <person name="Xun X."/>
            <person name="Jackson S.A."/>
            <person name="Michelmore R."/>
            <person name="Ozias-Akins P."/>
        </authorList>
    </citation>
    <scope>NUCLEOTIDE SEQUENCE [LARGE SCALE GENOMIC DNA]</scope>
    <source>
        <strain evidence="2">cv. V14167</strain>
    </source>
</reference>
<organism evidence="2 3">
    <name type="scientific">Arachis duranensis</name>
    <name type="common">Wild peanut</name>
    <dbReference type="NCBI Taxonomy" id="130453"/>
    <lineage>
        <taxon>Eukaryota</taxon>
        <taxon>Viridiplantae</taxon>
        <taxon>Streptophyta</taxon>
        <taxon>Embryophyta</taxon>
        <taxon>Tracheophyta</taxon>
        <taxon>Spermatophyta</taxon>
        <taxon>Magnoliopsida</taxon>
        <taxon>eudicotyledons</taxon>
        <taxon>Gunneridae</taxon>
        <taxon>Pentapetalae</taxon>
        <taxon>rosids</taxon>
        <taxon>fabids</taxon>
        <taxon>Fabales</taxon>
        <taxon>Fabaceae</taxon>
        <taxon>Papilionoideae</taxon>
        <taxon>50 kb inversion clade</taxon>
        <taxon>dalbergioids sensu lato</taxon>
        <taxon>Dalbergieae</taxon>
        <taxon>Pterocarpus clade</taxon>
        <taxon>Arachis</taxon>
    </lineage>
</organism>
<evidence type="ECO:0000256" key="1">
    <source>
        <dbReference type="SAM" id="Coils"/>
    </source>
</evidence>
<accession>A0A9C6TLJ0</accession>
<evidence type="ECO:0000313" key="3">
    <source>
        <dbReference type="RefSeq" id="XP_052118751.1"/>
    </source>
</evidence>
<protein>
    <submittedName>
        <fullName evidence="3 4">Nuclear-pore anchor isoform X1</fullName>
    </submittedName>
</protein>
<name>A0A9C6TLJ0_ARADU</name>
<sequence length="99" mass="11386">MKETEAKAYIYLKSRLRQRQRLYDFALTDYVCSSLVLSVLKHENEALSNAEKRASDEVHSLSERGQRLQASLGTIQSAKEVREIMGRSGQNLDWILNEI</sequence>
<dbReference type="KEGG" id="adu:127748387"/>
<proteinExistence type="predicted"/>
<evidence type="ECO:0000313" key="4">
    <source>
        <dbReference type="RefSeq" id="XP_052118752.1"/>
    </source>
</evidence>
<keyword evidence="2" id="KW-1185">Reference proteome</keyword>
<feature type="coiled-coil region" evidence="1">
    <location>
        <begin position="37"/>
        <end position="64"/>
    </location>
</feature>
<dbReference type="AlphaFoldDB" id="A0A9C6TLJ0"/>
<dbReference type="GeneID" id="127748387"/>
<keyword evidence="1" id="KW-0175">Coiled coil</keyword>
<evidence type="ECO:0000313" key="2">
    <source>
        <dbReference type="Proteomes" id="UP000515211"/>
    </source>
</evidence>